<gene>
    <name evidence="2" type="ORF">B0I32_1175</name>
</gene>
<proteinExistence type="predicted"/>
<dbReference type="Pfam" id="PF00665">
    <property type="entry name" value="rve"/>
    <property type="match status" value="1"/>
</dbReference>
<dbReference type="PANTHER" id="PTHR46889">
    <property type="entry name" value="TRANSPOSASE INSF FOR INSERTION SEQUENCE IS3B-RELATED"/>
    <property type="match status" value="1"/>
</dbReference>
<dbReference type="InterPro" id="IPR001584">
    <property type="entry name" value="Integrase_cat-core"/>
</dbReference>
<evidence type="ECO:0000259" key="1">
    <source>
        <dbReference type="PROSITE" id="PS50994"/>
    </source>
</evidence>
<feature type="domain" description="Integrase catalytic" evidence="1">
    <location>
        <begin position="10"/>
        <end position="102"/>
    </location>
</feature>
<dbReference type="GO" id="GO:0003676">
    <property type="term" value="F:nucleic acid binding"/>
    <property type="evidence" value="ECO:0007669"/>
    <property type="project" value="InterPro"/>
</dbReference>
<dbReference type="Gene3D" id="3.30.420.10">
    <property type="entry name" value="Ribonuclease H-like superfamily/Ribonuclease H"/>
    <property type="match status" value="1"/>
</dbReference>
<dbReference type="PROSITE" id="PS50994">
    <property type="entry name" value="INTEGRASE"/>
    <property type="match status" value="1"/>
</dbReference>
<dbReference type="InterPro" id="IPR050900">
    <property type="entry name" value="Transposase_IS3/IS150/IS904"/>
</dbReference>
<comment type="caution">
    <text evidence="2">The sequence shown here is derived from an EMBL/GenBank/DDBJ whole genome shotgun (WGS) entry which is preliminary data.</text>
</comment>
<dbReference type="SUPFAM" id="SSF53098">
    <property type="entry name" value="Ribonuclease H-like"/>
    <property type="match status" value="1"/>
</dbReference>
<evidence type="ECO:0000313" key="2">
    <source>
        <dbReference type="EMBL" id="PRX60238.1"/>
    </source>
</evidence>
<keyword evidence="3" id="KW-1185">Reference proteome</keyword>
<accession>A0A2T0MQ26</accession>
<dbReference type="AlphaFoldDB" id="A0A2T0MQ26"/>
<dbReference type="InterPro" id="IPR036397">
    <property type="entry name" value="RNaseH_sf"/>
</dbReference>
<dbReference type="Proteomes" id="UP000238312">
    <property type="component" value="Unassembled WGS sequence"/>
</dbReference>
<dbReference type="GO" id="GO:0015074">
    <property type="term" value="P:DNA integration"/>
    <property type="evidence" value="ECO:0007669"/>
    <property type="project" value="InterPro"/>
</dbReference>
<evidence type="ECO:0000313" key="3">
    <source>
        <dbReference type="Proteomes" id="UP000238312"/>
    </source>
</evidence>
<dbReference type="InterPro" id="IPR012337">
    <property type="entry name" value="RNaseH-like_sf"/>
</dbReference>
<dbReference type="EMBL" id="PVNG01000017">
    <property type="protein sequence ID" value="PRX60238.1"/>
    <property type="molecule type" value="Genomic_DNA"/>
</dbReference>
<organism evidence="2 3">
    <name type="scientific">Nonomuraea fuscirosea</name>
    <dbReference type="NCBI Taxonomy" id="1291556"/>
    <lineage>
        <taxon>Bacteria</taxon>
        <taxon>Bacillati</taxon>
        <taxon>Actinomycetota</taxon>
        <taxon>Actinomycetes</taxon>
        <taxon>Streptosporangiales</taxon>
        <taxon>Streptosporangiaceae</taxon>
        <taxon>Nonomuraea</taxon>
    </lineage>
</organism>
<sequence>MLDLFSRDFTAAEPGRKYMGDITYLPLSDGTFLYLATVLDCFSHRVVGWSIADHMRTDLVADALMMAAAARGGLAGSLFHSDHGAQGGFNWSSQHLDPRGGVLWRREEHARRSRLVVCRLNHRDGRRSIGGRSGSVSGG</sequence>
<dbReference type="PANTHER" id="PTHR46889:SF4">
    <property type="entry name" value="TRANSPOSASE INSO FOR INSERTION SEQUENCE ELEMENT IS911B-RELATED"/>
    <property type="match status" value="1"/>
</dbReference>
<name>A0A2T0MQ26_9ACTN</name>
<reference evidence="2 3" key="1">
    <citation type="submission" date="2018-03" db="EMBL/GenBank/DDBJ databases">
        <title>Genomic Encyclopedia of Type Strains, Phase III (KMG-III): the genomes of soil and plant-associated and newly described type strains.</title>
        <authorList>
            <person name="Whitman W."/>
        </authorList>
    </citation>
    <scope>NUCLEOTIDE SEQUENCE [LARGE SCALE GENOMIC DNA]</scope>
    <source>
        <strain evidence="2 3">CGMCC 4.7104</strain>
    </source>
</reference>
<protein>
    <submittedName>
        <fullName evidence="2">Integrase-like protein</fullName>
    </submittedName>
</protein>